<evidence type="ECO:0000313" key="2">
    <source>
        <dbReference type="Proteomes" id="UP000321424"/>
    </source>
</evidence>
<name>A0A511MRX7_9NOCA</name>
<dbReference type="RefSeq" id="WP_147141401.1">
    <property type="nucleotide sequence ID" value="NZ_BJXA01000089.1"/>
</dbReference>
<protein>
    <submittedName>
        <fullName evidence="1">Uncharacterized protein</fullName>
    </submittedName>
</protein>
<sequence length="124" mass="13925">MRLVVNRSQTAVKGKRGGHKGIEFNLTCQLQLTDEESWLVQQYTLLEYPLTWRTIQGTRLVGDTIGSLLNGSSQTVSDVKTLLSNEAVIKDAIDELPTLFEVCRTFGGKEIIDYPREKRVIARG</sequence>
<gene>
    <name evidence="1" type="ORF">NN4_77000</name>
</gene>
<dbReference type="OrthoDB" id="9908873at2"/>
<accession>A0A511MRX7</accession>
<reference evidence="1 2" key="1">
    <citation type="submission" date="2019-07" db="EMBL/GenBank/DDBJ databases">
        <title>Whole genome shotgun sequence of Nocardia ninae NBRC 108245.</title>
        <authorList>
            <person name="Hosoyama A."/>
            <person name="Uohara A."/>
            <person name="Ohji S."/>
            <person name="Ichikawa N."/>
        </authorList>
    </citation>
    <scope>NUCLEOTIDE SEQUENCE [LARGE SCALE GENOMIC DNA]</scope>
    <source>
        <strain evidence="1 2">NBRC 108245</strain>
    </source>
</reference>
<keyword evidence="2" id="KW-1185">Reference proteome</keyword>
<comment type="caution">
    <text evidence="1">The sequence shown here is derived from an EMBL/GenBank/DDBJ whole genome shotgun (WGS) entry which is preliminary data.</text>
</comment>
<evidence type="ECO:0000313" key="1">
    <source>
        <dbReference type="EMBL" id="GEM43181.1"/>
    </source>
</evidence>
<dbReference type="AlphaFoldDB" id="A0A511MRX7"/>
<organism evidence="1 2">
    <name type="scientific">Nocardia ninae NBRC 108245</name>
    <dbReference type="NCBI Taxonomy" id="1210091"/>
    <lineage>
        <taxon>Bacteria</taxon>
        <taxon>Bacillati</taxon>
        <taxon>Actinomycetota</taxon>
        <taxon>Actinomycetes</taxon>
        <taxon>Mycobacteriales</taxon>
        <taxon>Nocardiaceae</taxon>
        <taxon>Nocardia</taxon>
    </lineage>
</organism>
<dbReference type="EMBL" id="BJXA01000089">
    <property type="protein sequence ID" value="GEM43181.1"/>
    <property type="molecule type" value="Genomic_DNA"/>
</dbReference>
<proteinExistence type="predicted"/>
<dbReference type="Proteomes" id="UP000321424">
    <property type="component" value="Unassembled WGS sequence"/>
</dbReference>